<keyword evidence="1" id="KW-0812">Transmembrane</keyword>
<evidence type="ECO:0000313" key="3">
    <source>
        <dbReference type="Proteomes" id="UP000236291"/>
    </source>
</evidence>
<evidence type="ECO:0000256" key="1">
    <source>
        <dbReference type="SAM" id="Phobius"/>
    </source>
</evidence>
<organism evidence="2 3">
    <name type="scientific">Trifolium pratense</name>
    <name type="common">Red clover</name>
    <dbReference type="NCBI Taxonomy" id="57577"/>
    <lineage>
        <taxon>Eukaryota</taxon>
        <taxon>Viridiplantae</taxon>
        <taxon>Streptophyta</taxon>
        <taxon>Embryophyta</taxon>
        <taxon>Tracheophyta</taxon>
        <taxon>Spermatophyta</taxon>
        <taxon>Magnoliopsida</taxon>
        <taxon>eudicotyledons</taxon>
        <taxon>Gunneridae</taxon>
        <taxon>Pentapetalae</taxon>
        <taxon>rosids</taxon>
        <taxon>fabids</taxon>
        <taxon>Fabales</taxon>
        <taxon>Fabaceae</taxon>
        <taxon>Papilionoideae</taxon>
        <taxon>50 kb inversion clade</taxon>
        <taxon>NPAAA clade</taxon>
        <taxon>Hologalegina</taxon>
        <taxon>IRL clade</taxon>
        <taxon>Trifolieae</taxon>
        <taxon>Trifolium</taxon>
    </lineage>
</organism>
<sequence length="37" mass="3862">GASSALTLLALAGAIPLMVIVCSLWLPLMCPRKLLQP</sequence>
<name>A0A2K3JMQ2_TRIPR</name>
<evidence type="ECO:0000313" key="2">
    <source>
        <dbReference type="EMBL" id="PNX55298.1"/>
    </source>
</evidence>
<dbReference type="AlphaFoldDB" id="A0A2K3JMQ2"/>
<proteinExistence type="predicted"/>
<feature type="non-terminal residue" evidence="2">
    <location>
        <position position="1"/>
    </location>
</feature>
<accession>A0A2K3JMQ2</accession>
<comment type="caution">
    <text evidence="2">The sequence shown here is derived from an EMBL/GenBank/DDBJ whole genome shotgun (WGS) entry which is preliminary data.</text>
</comment>
<keyword evidence="1" id="KW-1133">Transmembrane helix</keyword>
<keyword evidence="1" id="KW-0472">Membrane</keyword>
<feature type="transmembrane region" description="Helical" evidence="1">
    <location>
        <begin position="6"/>
        <end position="28"/>
    </location>
</feature>
<dbReference type="EMBL" id="ASHM01071015">
    <property type="protein sequence ID" value="PNX55298.1"/>
    <property type="molecule type" value="Genomic_DNA"/>
</dbReference>
<gene>
    <name evidence="2" type="ORF">L195_g048925</name>
</gene>
<reference evidence="2 3" key="1">
    <citation type="journal article" date="2014" name="Am. J. Bot.">
        <title>Genome assembly and annotation for red clover (Trifolium pratense; Fabaceae).</title>
        <authorList>
            <person name="Istvanek J."/>
            <person name="Jaros M."/>
            <person name="Krenek A."/>
            <person name="Repkova J."/>
        </authorList>
    </citation>
    <scope>NUCLEOTIDE SEQUENCE [LARGE SCALE GENOMIC DNA]</scope>
    <source>
        <strain evidence="3">cv. Tatra</strain>
        <tissue evidence="2">Young leaves</tissue>
    </source>
</reference>
<dbReference type="Proteomes" id="UP000236291">
    <property type="component" value="Unassembled WGS sequence"/>
</dbReference>
<protein>
    <submittedName>
        <fullName evidence="2">Uncharacterized protein</fullName>
    </submittedName>
</protein>
<reference evidence="2 3" key="2">
    <citation type="journal article" date="2017" name="Front. Plant Sci.">
        <title>Gene Classification and Mining of Molecular Markers Useful in Red Clover (Trifolium pratense) Breeding.</title>
        <authorList>
            <person name="Istvanek J."/>
            <person name="Dluhosova J."/>
            <person name="Dluhos P."/>
            <person name="Patkova L."/>
            <person name="Nedelnik J."/>
            <person name="Repkova J."/>
        </authorList>
    </citation>
    <scope>NUCLEOTIDE SEQUENCE [LARGE SCALE GENOMIC DNA]</scope>
    <source>
        <strain evidence="3">cv. Tatra</strain>
        <tissue evidence="2">Young leaves</tissue>
    </source>
</reference>